<gene>
    <name evidence="2" type="ORF">Ctob_003182</name>
</gene>
<dbReference type="AlphaFoldDB" id="A0A0M0JLX1"/>
<evidence type="ECO:0000313" key="3">
    <source>
        <dbReference type="Proteomes" id="UP000037460"/>
    </source>
</evidence>
<feature type="compositionally biased region" description="Acidic residues" evidence="1">
    <location>
        <begin position="1"/>
        <end position="10"/>
    </location>
</feature>
<dbReference type="PANTHER" id="PTHR24104">
    <property type="entry name" value="E3 UBIQUITIN-PROTEIN LIGASE NHLRC1-RELATED"/>
    <property type="match status" value="1"/>
</dbReference>
<feature type="compositionally biased region" description="Acidic residues" evidence="1">
    <location>
        <begin position="82"/>
        <end position="96"/>
    </location>
</feature>
<dbReference type="PANTHER" id="PTHR24104:SF25">
    <property type="entry name" value="PROTEIN LIN-41"/>
    <property type="match status" value="1"/>
</dbReference>
<organism evidence="2 3">
    <name type="scientific">Chrysochromulina tobinii</name>
    <dbReference type="NCBI Taxonomy" id="1460289"/>
    <lineage>
        <taxon>Eukaryota</taxon>
        <taxon>Haptista</taxon>
        <taxon>Haptophyta</taxon>
        <taxon>Prymnesiophyceae</taxon>
        <taxon>Prymnesiales</taxon>
        <taxon>Chrysochromulinaceae</taxon>
        <taxon>Chrysochromulina</taxon>
    </lineage>
</organism>
<dbReference type="GO" id="GO:0008270">
    <property type="term" value="F:zinc ion binding"/>
    <property type="evidence" value="ECO:0007669"/>
    <property type="project" value="UniProtKB-KW"/>
</dbReference>
<proteinExistence type="predicted"/>
<reference evidence="3" key="1">
    <citation type="journal article" date="2015" name="PLoS Genet.">
        <title>Genome Sequence and Transcriptome Analyses of Chrysochromulina tobin: Metabolic Tools for Enhanced Algal Fitness in the Prominent Order Prymnesiales (Haptophyceae).</title>
        <authorList>
            <person name="Hovde B.T."/>
            <person name="Deodato C.R."/>
            <person name="Hunsperger H.M."/>
            <person name="Ryken S.A."/>
            <person name="Yost W."/>
            <person name="Jha R.K."/>
            <person name="Patterson J."/>
            <person name="Monnat R.J. Jr."/>
            <person name="Barlow S.B."/>
            <person name="Starkenburg S.R."/>
            <person name="Cattolico R.A."/>
        </authorList>
    </citation>
    <scope>NUCLEOTIDE SEQUENCE</scope>
    <source>
        <strain evidence="3">CCMP291</strain>
    </source>
</reference>
<dbReference type="EMBL" id="JWZX01002711">
    <property type="protein sequence ID" value="KOO27460.1"/>
    <property type="molecule type" value="Genomic_DNA"/>
</dbReference>
<dbReference type="CDD" id="cd05819">
    <property type="entry name" value="NHL"/>
    <property type="match status" value="1"/>
</dbReference>
<dbReference type="Gene3D" id="2.120.10.30">
    <property type="entry name" value="TolB, C-terminal domain"/>
    <property type="match status" value="2"/>
</dbReference>
<dbReference type="Proteomes" id="UP000037460">
    <property type="component" value="Unassembled WGS sequence"/>
</dbReference>
<name>A0A0M0JLX1_9EUKA</name>
<feature type="compositionally biased region" description="Basic residues" evidence="1">
    <location>
        <begin position="17"/>
        <end position="33"/>
    </location>
</feature>
<dbReference type="InterPro" id="IPR011042">
    <property type="entry name" value="6-blade_b-propeller_TolB-like"/>
</dbReference>
<dbReference type="OrthoDB" id="342730at2759"/>
<evidence type="ECO:0000256" key="1">
    <source>
        <dbReference type="SAM" id="MobiDB-lite"/>
    </source>
</evidence>
<feature type="compositionally biased region" description="Low complexity" evidence="1">
    <location>
        <begin position="106"/>
        <end position="119"/>
    </location>
</feature>
<keyword evidence="3" id="KW-1185">Reference proteome</keyword>
<accession>A0A0M0JLX1</accession>
<dbReference type="InterPro" id="IPR050952">
    <property type="entry name" value="TRIM-NHL_E3_ligases"/>
</dbReference>
<evidence type="ECO:0000313" key="2">
    <source>
        <dbReference type="EMBL" id="KOO27460.1"/>
    </source>
</evidence>
<dbReference type="SUPFAM" id="SSF101898">
    <property type="entry name" value="NHL repeat"/>
    <property type="match status" value="1"/>
</dbReference>
<comment type="caution">
    <text evidence="2">The sequence shown here is derived from an EMBL/GenBank/DDBJ whole genome shotgun (WGS) entry which is preliminary data.</text>
</comment>
<sequence length="477" mass="51254">MGEEEADGADEPSTPKGKLKAKKKVGKKEKKSKGSATTPKAKKGSSELGEASPETTPPKKGVPSGAEGMISRRPGGLNHFFDDDEEEEVELPDEPEAAGSPARKVSSPSPATPEPEAIPRTWGSLKERLPPASMAPVEVKRRPASRLVRALTRSRKAEPLIFEPRAKLAYYGSIGGGFGTPRIGFAPGQFNTPTWMATQDSGTLVVSSTFAHEVQVLTPRGAPYAVITEFMGVSLHDPQGIAIHHDQMFIADGGNGRILKYQRDTRGIFQPILATQTGLMDLPQGLAYDDAGKNSLLFVVCGRMNRVHVLDAGSLRRLFSFGGETEPDPRAGKKLPVSCLNDPTCIAIYNPPEMALDAPGVFGGRARKLAYVTDTENDRLAVFSMDGDFVAAVGRNGRMPGEFVEPLGLCIRDQQLFVAEGGRGIGGRLQVLQPDGTPLLVLPAPTGGRLVGVHWHESRLYVSEIEAHRLHSFKIVA</sequence>
<protein>
    <submittedName>
        <fullName evidence="2">NHL repeat containing protein</fullName>
    </submittedName>
</protein>
<feature type="region of interest" description="Disordered" evidence="1">
    <location>
        <begin position="1"/>
        <end position="137"/>
    </location>
</feature>